<comment type="caution">
    <text evidence="1">The sequence shown here is derived from an EMBL/GenBank/DDBJ whole genome shotgun (WGS) entry which is preliminary data.</text>
</comment>
<name>A0AAD7YZ06_MYTSE</name>
<dbReference type="Proteomes" id="UP001231518">
    <property type="component" value="Chromosome 16"/>
</dbReference>
<accession>A0AAD7YZ06</accession>
<keyword evidence="2" id="KW-1185">Reference proteome</keyword>
<protein>
    <submittedName>
        <fullName evidence="1">Uncharacterized protein</fullName>
    </submittedName>
</protein>
<dbReference type="EMBL" id="JARGEI010000005">
    <property type="protein sequence ID" value="KAJ8731460.1"/>
    <property type="molecule type" value="Genomic_DNA"/>
</dbReference>
<reference evidence="1" key="1">
    <citation type="submission" date="2023-03" db="EMBL/GenBank/DDBJ databases">
        <title>Chromosome-level genomes of two armyworms, Mythimna separata and Mythimna loreyi, provide insights into the biosynthesis and reception of sex pheromones.</title>
        <authorList>
            <person name="Zhao H."/>
        </authorList>
    </citation>
    <scope>NUCLEOTIDE SEQUENCE</scope>
    <source>
        <strain evidence="1">BeijingLab</strain>
        <tissue evidence="1">Pupa</tissue>
    </source>
</reference>
<proteinExistence type="predicted"/>
<gene>
    <name evidence="1" type="ORF">PYW07_004624</name>
</gene>
<evidence type="ECO:0000313" key="1">
    <source>
        <dbReference type="EMBL" id="KAJ8731460.1"/>
    </source>
</evidence>
<sequence>MPGGEAAPALQQVAVQVEGEPGEDATQVIAQLLQADLPSPGGTRRVVLMLPDGSLTMTELDKEQYESITEASKAQE</sequence>
<evidence type="ECO:0000313" key="2">
    <source>
        <dbReference type="Proteomes" id="UP001231518"/>
    </source>
</evidence>
<dbReference type="AlphaFoldDB" id="A0AAD7YZ06"/>
<organism evidence="1 2">
    <name type="scientific">Mythimna separata</name>
    <name type="common">Oriental armyworm</name>
    <name type="synonym">Pseudaletia separata</name>
    <dbReference type="NCBI Taxonomy" id="271217"/>
    <lineage>
        <taxon>Eukaryota</taxon>
        <taxon>Metazoa</taxon>
        <taxon>Ecdysozoa</taxon>
        <taxon>Arthropoda</taxon>
        <taxon>Hexapoda</taxon>
        <taxon>Insecta</taxon>
        <taxon>Pterygota</taxon>
        <taxon>Neoptera</taxon>
        <taxon>Endopterygota</taxon>
        <taxon>Lepidoptera</taxon>
        <taxon>Glossata</taxon>
        <taxon>Ditrysia</taxon>
        <taxon>Noctuoidea</taxon>
        <taxon>Noctuidae</taxon>
        <taxon>Noctuinae</taxon>
        <taxon>Hadenini</taxon>
        <taxon>Mythimna</taxon>
    </lineage>
</organism>